<name>V9XKB9_9NOCA</name>
<gene>
    <name evidence="1" type="ORF">Y013_21985</name>
</gene>
<dbReference type="EMBL" id="CP006996">
    <property type="protein sequence ID" value="AHD23911.1"/>
    <property type="molecule type" value="Genomic_DNA"/>
</dbReference>
<reference evidence="1 2" key="1">
    <citation type="journal article" date="2014" name="Genome Announc.">
        <title>Complete Genome of Rhodococcus pyridinivorans SB3094, a Methyl-Ethyl-Ketone-Degrading Bacterium Used for Bioaugmentation.</title>
        <authorList>
            <person name="Dueholm M.S."/>
            <person name="Albertsen M."/>
            <person name="D'Imperio S."/>
            <person name="Tale V.P."/>
            <person name="Lewis D."/>
            <person name="Nielsen P.H."/>
            <person name="Nielsen J.L."/>
        </authorList>
    </citation>
    <scope>NUCLEOTIDE SEQUENCE [LARGE SCALE GENOMIC DNA]</scope>
    <source>
        <strain evidence="1 2">SB3094</strain>
    </source>
</reference>
<protein>
    <submittedName>
        <fullName evidence="1">Uncharacterized protein</fullName>
    </submittedName>
</protein>
<dbReference type="KEGG" id="rpy:Y013_21985"/>
<dbReference type="AlphaFoldDB" id="V9XKB9"/>
<evidence type="ECO:0000313" key="1">
    <source>
        <dbReference type="EMBL" id="AHD23911.1"/>
    </source>
</evidence>
<accession>V9XKB9</accession>
<evidence type="ECO:0000313" key="2">
    <source>
        <dbReference type="Proteomes" id="UP000018781"/>
    </source>
</evidence>
<dbReference type="HOGENOM" id="CLU_3065674_0_0_11"/>
<organism evidence="1 2">
    <name type="scientific">Rhodococcus pyridinivorans SB3094</name>
    <dbReference type="NCBI Taxonomy" id="1435356"/>
    <lineage>
        <taxon>Bacteria</taxon>
        <taxon>Bacillati</taxon>
        <taxon>Actinomycetota</taxon>
        <taxon>Actinomycetes</taxon>
        <taxon>Mycobacteriales</taxon>
        <taxon>Nocardiaceae</taxon>
        <taxon>Rhodococcus</taxon>
    </lineage>
</organism>
<sequence length="53" mass="5698">MLLGCRATVFSLMTNSWAMARFRPAGGDGAQHLDLPGRQSVRCVGEFGNAELT</sequence>
<proteinExistence type="predicted"/>
<dbReference type="Proteomes" id="UP000018781">
    <property type="component" value="Chromosome"/>
</dbReference>